<keyword evidence="7" id="KW-0812">Transmembrane</keyword>
<dbReference type="InterPro" id="IPR038050">
    <property type="entry name" value="Neuro_actylchol_rec"/>
</dbReference>
<evidence type="ECO:0000256" key="6">
    <source>
        <dbReference type="SAM" id="MobiDB-lite"/>
    </source>
</evidence>
<feature type="transmembrane region" description="Helical" evidence="7">
    <location>
        <begin position="293"/>
        <end position="311"/>
    </location>
</feature>
<feature type="compositionally biased region" description="Polar residues" evidence="6">
    <location>
        <begin position="897"/>
        <end position="947"/>
    </location>
</feature>
<feature type="transmembrane region" description="Helical" evidence="7">
    <location>
        <begin position="356"/>
        <end position="375"/>
    </location>
</feature>
<feature type="transmembrane region" description="Helical" evidence="7">
    <location>
        <begin position="323"/>
        <end position="344"/>
    </location>
</feature>
<dbReference type="Gene3D" id="1.20.5.1160">
    <property type="entry name" value="Vasodilator-stimulated phosphoprotein"/>
    <property type="match status" value="1"/>
</dbReference>
<organism evidence="9 10">
    <name type="scientific">Rotaria socialis</name>
    <dbReference type="NCBI Taxonomy" id="392032"/>
    <lineage>
        <taxon>Eukaryota</taxon>
        <taxon>Metazoa</taxon>
        <taxon>Spiralia</taxon>
        <taxon>Gnathifera</taxon>
        <taxon>Rotifera</taxon>
        <taxon>Eurotatoria</taxon>
        <taxon>Bdelloidea</taxon>
        <taxon>Philodinida</taxon>
        <taxon>Philodinidae</taxon>
        <taxon>Rotaria</taxon>
    </lineage>
</organism>
<dbReference type="GO" id="GO:0005230">
    <property type="term" value="F:extracellular ligand-gated monoatomic ion channel activity"/>
    <property type="evidence" value="ECO:0007669"/>
    <property type="project" value="InterPro"/>
</dbReference>
<dbReference type="Pfam" id="PF00038">
    <property type="entry name" value="Filament"/>
    <property type="match status" value="1"/>
</dbReference>
<feature type="region of interest" description="Disordered" evidence="6">
    <location>
        <begin position="897"/>
        <end position="960"/>
    </location>
</feature>
<dbReference type="GO" id="GO:0016020">
    <property type="term" value="C:membrane"/>
    <property type="evidence" value="ECO:0007669"/>
    <property type="project" value="UniProtKB-SubCell"/>
</dbReference>
<dbReference type="CDD" id="cd18997">
    <property type="entry name" value="LGIC_ECD_nAChR"/>
    <property type="match status" value="1"/>
</dbReference>
<dbReference type="InterPro" id="IPR036734">
    <property type="entry name" value="Neur_chan_lig-bd_sf"/>
</dbReference>
<dbReference type="SMART" id="SM01391">
    <property type="entry name" value="Filament"/>
    <property type="match status" value="1"/>
</dbReference>
<dbReference type="GO" id="GO:0006998">
    <property type="term" value="P:nuclear envelope organization"/>
    <property type="evidence" value="ECO:0007669"/>
    <property type="project" value="TreeGrafter"/>
</dbReference>
<dbReference type="SUPFAM" id="SSF90112">
    <property type="entry name" value="Neurotransmitter-gated ion-channel transmembrane pore"/>
    <property type="match status" value="1"/>
</dbReference>
<keyword evidence="4 7" id="KW-0472">Membrane</keyword>
<dbReference type="GO" id="GO:0005200">
    <property type="term" value="F:structural constituent of cytoskeleton"/>
    <property type="evidence" value="ECO:0007669"/>
    <property type="project" value="TreeGrafter"/>
</dbReference>
<dbReference type="GO" id="GO:0051664">
    <property type="term" value="P:nuclear pore localization"/>
    <property type="evidence" value="ECO:0007669"/>
    <property type="project" value="TreeGrafter"/>
</dbReference>
<feature type="non-terminal residue" evidence="9">
    <location>
        <position position="1"/>
    </location>
</feature>
<dbReference type="Gene3D" id="1.20.5.170">
    <property type="match status" value="1"/>
</dbReference>
<feature type="domain" description="IF rod" evidence="8">
    <location>
        <begin position="484"/>
        <end position="838"/>
    </location>
</feature>
<protein>
    <recommendedName>
        <fullName evidence="8">IF rod domain-containing protein</fullName>
    </recommendedName>
</protein>
<dbReference type="InterPro" id="IPR018000">
    <property type="entry name" value="Neurotransmitter_ion_chnl_CS"/>
</dbReference>
<reference evidence="9" key="1">
    <citation type="submission" date="2021-02" db="EMBL/GenBank/DDBJ databases">
        <authorList>
            <person name="Nowell W R."/>
        </authorList>
    </citation>
    <scope>NUCLEOTIDE SEQUENCE</scope>
</reference>
<evidence type="ECO:0000256" key="7">
    <source>
        <dbReference type="SAM" id="Phobius"/>
    </source>
</evidence>
<proteinExistence type="predicted"/>
<accession>A0A821ND29</accession>
<dbReference type="EMBL" id="CAJOBR010004546">
    <property type="protein sequence ID" value="CAF4785961.1"/>
    <property type="molecule type" value="Genomic_DNA"/>
</dbReference>
<evidence type="ECO:0000313" key="10">
    <source>
        <dbReference type="Proteomes" id="UP000663848"/>
    </source>
</evidence>
<comment type="caution">
    <text evidence="9">The sequence shown here is derived from an EMBL/GenBank/DDBJ whole genome shotgun (WGS) entry which is preliminary data.</text>
</comment>
<dbReference type="PROSITE" id="PS00236">
    <property type="entry name" value="NEUROTR_ION_CHANNEL"/>
    <property type="match status" value="1"/>
</dbReference>
<dbReference type="InterPro" id="IPR006029">
    <property type="entry name" value="Neurotrans-gated_channel_TM"/>
</dbReference>
<dbReference type="GO" id="GO:0005882">
    <property type="term" value="C:intermediate filament"/>
    <property type="evidence" value="ECO:0007669"/>
    <property type="project" value="UniProtKB-KW"/>
</dbReference>
<dbReference type="PANTHER" id="PTHR45721:SF12">
    <property type="entry name" value="INTERMEDIATE FILAMENT PROTEIN IFA-1"/>
    <property type="match status" value="1"/>
</dbReference>
<dbReference type="CDD" id="cd19051">
    <property type="entry name" value="LGIC_TM_cation"/>
    <property type="match status" value="1"/>
</dbReference>
<dbReference type="InterPro" id="IPR006202">
    <property type="entry name" value="Neur_chan_lig-bd"/>
</dbReference>
<dbReference type="GO" id="GO:0007097">
    <property type="term" value="P:nuclear migration"/>
    <property type="evidence" value="ECO:0007669"/>
    <property type="project" value="TreeGrafter"/>
</dbReference>
<keyword evidence="7" id="KW-1133">Transmembrane helix</keyword>
<dbReference type="GO" id="GO:0031507">
    <property type="term" value="P:heterochromatin formation"/>
    <property type="evidence" value="ECO:0007669"/>
    <property type="project" value="TreeGrafter"/>
</dbReference>
<dbReference type="GO" id="GO:0005652">
    <property type="term" value="C:nuclear lamina"/>
    <property type="evidence" value="ECO:0007669"/>
    <property type="project" value="TreeGrafter"/>
</dbReference>
<evidence type="ECO:0000256" key="1">
    <source>
        <dbReference type="ARBA" id="ARBA00004141"/>
    </source>
</evidence>
<evidence type="ECO:0000313" key="9">
    <source>
        <dbReference type="EMBL" id="CAF4785961.1"/>
    </source>
</evidence>
<dbReference type="Gene3D" id="1.20.58.390">
    <property type="entry name" value="Neurotransmitter-gated ion-channel transmembrane domain"/>
    <property type="match status" value="1"/>
</dbReference>
<dbReference type="PROSITE" id="PS51842">
    <property type="entry name" value="IF_ROD_2"/>
    <property type="match status" value="1"/>
</dbReference>
<dbReference type="Pfam" id="PF02931">
    <property type="entry name" value="Neur_chan_LBD"/>
    <property type="match status" value="2"/>
</dbReference>
<keyword evidence="3 5" id="KW-0175">Coiled coil</keyword>
<dbReference type="PANTHER" id="PTHR45721">
    <property type="entry name" value="LAMIN DM0-RELATED"/>
    <property type="match status" value="1"/>
</dbReference>
<dbReference type="Proteomes" id="UP000663848">
    <property type="component" value="Unassembled WGS sequence"/>
</dbReference>
<feature type="coiled-coil region" evidence="5">
    <location>
        <begin position="600"/>
        <end position="627"/>
    </location>
</feature>
<dbReference type="Gene3D" id="2.70.170.10">
    <property type="entry name" value="Neurotransmitter-gated ion-channel ligand-binding domain"/>
    <property type="match status" value="1"/>
</dbReference>
<dbReference type="InterPro" id="IPR036719">
    <property type="entry name" value="Neuro-gated_channel_TM_sf"/>
</dbReference>
<dbReference type="SUPFAM" id="SSF63712">
    <property type="entry name" value="Nicotinic receptor ligand binding domain-like"/>
    <property type="match status" value="1"/>
</dbReference>
<dbReference type="GO" id="GO:0090435">
    <property type="term" value="P:protein localization to nuclear envelope"/>
    <property type="evidence" value="ECO:0007669"/>
    <property type="project" value="TreeGrafter"/>
</dbReference>
<feature type="transmembrane region" description="Helical" evidence="7">
    <location>
        <begin position="6"/>
        <end position="30"/>
    </location>
</feature>
<dbReference type="SUPFAM" id="SSF64593">
    <property type="entry name" value="Intermediate filament protein, coiled coil region"/>
    <property type="match status" value="2"/>
</dbReference>
<evidence type="ECO:0000259" key="8">
    <source>
        <dbReference type="PROSITE" id="PS51842"/>
    </source>
</evidence>
<feature type="transmembrane region" description="Helical" evidence="7">
    <location>
        <begin position="266"/>
        <end position="287"/>
    </location>
</feature>
<evidence type="ECO:0000256" key="4">
    <source>
        <dbReference type="ARBA" id="ARBA00023136"/>
    </source>
</evidence>
<evidence type="ECO:0000256" key="5">
    <source>
        <dbReference type="SAM" id="Coils"/>
    </source>
</evidence>
<dbReference type="Pfam" id="PF02932">
    <property type="entry name" value="Neur_chan_memb"/>
    <property type="match status" value="1"/>
</dbReference>
<evidence type="ECO:0000256" key="3">
    <source>
        <dbReference type="ARBA" id="ARBA00023054"/>
    </source>
</evidence>
<evidence type="ECO:0000256" key="2">
    <source>
        <dbReference type="ARBA" id="ARBA00022754"/>
    </source>
</evidence>
<comment type="subcellular location">
    <subcellularLocation>
        <location evidence="1">Membrane</location>
        <topology evidence="1">Multi-pass membrane protein</topology>
    </subcellularLocation>
</comment>
<dbReference type="InterPro" id="IPR039008">
    <property type="entry name" value="IF_rod_dom"/>
</dbReference>
<gene>
    <name evidence="9" type="ORF">QYT958_LOCUS22988</name>
</gene>
<keyword evidence="2" id="KW-0403">Intermediate filament</keyword>
<sequence length="960" mass="109287">MLIYRLVYICCYLHLLIPLINFTLADYTLFQEETRLIRKLLNESTYLKKVRPLQEVVVDIRFIFNQIISMVEKEQIIVTNCFVDQKWTGTENKTIGIFFQIKIFKTKSTDPRLVWNPVEFKNITWIRIAATSVWYPDTFLYNTADNAGFLLPQDSQNMIVSFNGTVFWPLPLAQLRTRCRMTIKHFPFDEQTCDMIFGSWSHTSSLIHYQFWENKPEIPQYVPNNEWKLLAITQSIKTVDYPNWVEPDTFYEVNFTILIVRKPLQAIYNTVVPALMLTTLTLVSFFIPFAQEMQIGISIMLAYSVFSLRLSEDVPSQSDSVHLISLYLTICMLISLLAMTWFAIANKLREKKRLPYWLRWFVLNYLSWLVFARSMHQKASTSSRSSGIHTEESFVGSGVGTTAYRSAMGPRVTSSQRSRATGFGSGISRIQQSSLSSVSGSNFGQGLASLVNVAGVAIRGSRSATYASITDAASLQIQSTRLREKRDLVFLNDKFAQYVEKVRYLEAHNRKLAMELNYLQNRSGQGSTHLKVMYETEIQEATKLVEDSKRMAGDAHSKIVEAEEELKRQKARFTCLSTSRADQKEFHDLLERYVENQGHIALFRRRVADLEDEIRLYKVEGQRLTSELSSVQNQIRSELSLRSTCDMDRASLNEQFIILKETHEAQLAELRSKLVSVDLDPSKFFRNELAMAIREIRKEYDSLVESQRSELQARYSILINDISVQSQRSDSTYALTGEHYREVERMRAELLAAQNQTSYFRSKVQQLQNLVSDLQLKIKAFKESSAFAASRIEREINDAAAYLSHIEDNYKKVMALKTTLEQEIATYRLYLESADGLRGCVDRIVQSAEQKIYEQPSGSNYAYASQGQDLVSGASTTDPGSSASNYVSAGTRTSTGFSNLGKQSATVPSRSEVYSSNGLVGQSNSQASRASESEHSNSQASRASASEYSVPASHKTRENI</sequence>
<dbReference type="AlphaFoldDB" id="A0A821ND29"/>
<name>A0A821ND29_9BILA</name>